<name>A0A1H8FVQ2_9SPHN</name>
<keyword evidence="1" id="KW-1133">Transmembrane helix</keyword>
<evidence type="ECO:0000256" key="1">
    <source>
        <dbReference type="SAM" id="Phobius"/>
    </source>
</evidence>
<evidence type="ECO:0000259" key="2">
    <source>
        <dbReference type="Pfam" id="PF04982"/>
    </source>
</evidence>
<dbReference type="InterPro" id="IPR058581">
    <property type="entry name" value="TM_HPP"/>
</dbReference>
<feature type="domain" description="HPP transmembrane region" evidence="2">
    <location>
        <begin position="13"/>
        <end position="166"/>
    </location>
</feature>
<proteinExistence type="predicted"/>
<evidence type="ECO:0000313" key="4">
    <source>
        <dbReference type="Proteomes" id="UP000199206"/>
    </source>
</evidence>
<evidence type="ECO:0000313" key="3">
    <source>
        <dbReference type="EMBL" id="SEN35719.1"/>
    </source>
</evidence>
<keyword evidence="1" id="KW-0812">Transmembrane</keyword>
<dbReference type="AlphaFoldDB" id="A0A1H8FVQ2"/>
<organism evidence="3 4">
    <name type="scientific">Sphingomonas gellani</name>
    <dbReference type="NCBI Taxonomy" id="1166340"/>
    <lineage>
        <taxon>Bacteria</taxon>
        <taxon>Pseudomonadati</taxon>
        <taxon>Pseudomonadota</taxon>
        <taxon>Alphaproteobacteria</taxon>
        <taxon>Sphingomonadales</taxon>
        <taxon>Sphingomonadaceae</taxon>
        <taxon>Sphingomonas</taxon>
    </lineage>
</organism>
<sequence>MPIFKPLLAGATLPDRAIACLGAAIGIGTTMAICSAIMPGGGVPAIVAPLGASAVLVFGVPASPLAQPWSVLGGNVASTLVGVIAYRLIPNLALAAGIAVGAAILLMTLLRCLHPPGGAAALTAVIGGGAVHDAGFGFALAPVGINSLLLVLIGIAFHRATTHSYPHRLVPVSVPTDEPQLERSDIDAALGEMHDSFDIDRADLEALLALAEHHATQRRLTRR</sequence>
<dbReference type="Pfam" id="PF04982">
    <property type="entry name" value="TM_HPP"/>
    <property type="match status" value="1"/>
</dbReference>
<dbReference type="RefSeq" id="WP_093666110.1">
    <property type="nucleotide sequence ID" value="NZ_FOCF01000006.1"/>
</dbReference>
<feature type="transmembrane region" description="Helical" evidence="1">
    <location>
        <begin position="134"/>
        <end position="157"/>
    </location>
</feature>
<gene>
    <name evidence="3" type="ORF">SAMN05192583_2591</name>
</gene>
<reference evidence="4" key="1">
    <citation type="submission" date="2016-10" db="EMBL/GenBank/DDBJ databases">
        <authorList>
            <person name="Varghese N."/>
            <person name="Submissions S."/>
        </authorList>
    </citation>
    <scope>NUCLEOTIDE SEQUENCE [LARGE SCALE GENOMIC DNA]</scope>
    <source>
        <strain evidence="4">S6-262</strain>
    </source>
</reference>
<dbReference type="PANTHER" id="PTHR33741:SF5">
    <property type="entry name" value="TRANSMEMBRANE PROTEIN DDB_G0269096-RELATED"/>
    <property type="match status" value="1"/>
</dbReference>
<dbReference type="OrthoDB" id="9811720at2"/>
<keyword evidence="4" id="KW-1185">Reference proteome</keyword>
<dbReference type="PANTHER" id="PTHR33741">
    <property type="entry name" value="TRANSMEMBRANE PROTEIN DDB_G0269096-RELATED"/>
    <property type="match status" value="1"/>
</dbReference>
<feature type="transmembrane region" description="Helical" evidence="1">
    <location>
        <begin position="16"/>
        <end position="38"/>
    </location>
</feature>
<keyword evidence="1" id="KW-0472">Membrane</keyword>
<dbReference type="InterPro" id="IPR007065">
    <property type="entry name" value="HPP"/>
</dbReference>
<protein>
    <submittedName>
        <fullName evidence="3">CBS domain-containing membrane protein</fullName>
    </submittedName>
</protein>
<dbReference type="STRING" id="1166340.SAMN05192583_2591"/>
<accession>A0A1H8FVQ2</accession>
<dbReference type="EMBL" id="FOCF01000006">
    <property type="protein sequence ID" value="SEN35719.1"/>
    <property type="molecule type" value="Genomic_DNA"/>
</dbReference>
<feature type="transmembrane region" description="Helical" evidence="1">
    <location>
        <begin position="93"/>
        <end position="114"/>
    </location>
</feature>
<dbReference type="Proteomes" id="UP000199206">
    <property type="component" value="Unassembled WGS sequence"/>
</dbReference>